<sequence length="72" mass="8119">MTLRIEERPDEAGVLAQKVTFIDHRRSTSSIATSSSDVRHRSDSILEDGWVWRAEDVPRFPDDTSCGEEIAS</sequence>
<dbReference type="EMBL" id="JAIZTC010000004">
    <property type="protein sequence ID" value="MCA8380222.1"/>
    <property type="molecule type" value="Genomic_DNA"/>
</dbReference>
<protein>
    <submittedName>
        <fullName evidence="1">Uncharacterized protein</fullName>
    </submittedName>
</protein>
<evidence type="ECO:0000313" key="2">
    <source>
        <dbReference type="Proteomes" id="UP001199070"/>
    </source>
</evidence>
<reference evidence="1" key="1">
    <citation type="submission" date="2023-08" db="EMBL/GenBank/DDBJ databases">
        <title>A collection of bacterial strains from the Burkholderia cepacia Research Laboratory and Repository.</title>
        <authorList>
            <person name="Lipuma J."/>
            <person name="Spilker T."/>
        </authorList>
    </citation>
    <scope>NUCLEOTIDE SEQUENCE</scope>
    <source>
        <strain evidence="1">AU0862</strain>
    </source>
</reference>
<proteinExistence type="predicted"/>
<organism evidence="1 2">
    <name type="scientific">Burkholderia cenocepacia</name>
    <dbReference type="NCBI Taxonomy" id="95486"/>
    <lineage>
        <taxon>Bacteria</taxon>
        <taxon>Pseudomonadati</taxon>
        <taxon>Pseudomonadota</taxon>
        <taxon>Betaproteobacteria</taxon>
        <taxon>Burkholderiales</taxon>
        <taxon>Burkholderiaceae</taxon>
        <taxon>Burkholderia</taxon>
        <taxon>Burkholderia cepacia complex</taxon>
    </lineage>
</organism>
<name>A0AAW4TEU9_9BURK</name>
<dbReference type="AlphaFoldDB" id="A0AAW4TEU9"/>
<accession>A0AAW4TEU9</accession>
<gene>
    <name evidence="1" type="ORF">LGN22_15225</name>
</gene>
<dbReference type="Proteomes" id="UP001199070">
    <property type="component" value="Unassembled WGS sequence"/>
</dbReference>
<evidence type="ECO:0000313" key="1">
    <source>
        <dbReference type="EMBL" id="MCA8380222.1"/>
    </source>
</evidence>
<dbReference type="RefSeq" id="WP_226133900.1">
    <property type="nucleotide sequence ID" value="NZ_JAIZTC010000004.1"/>
</dbReference>
<comment type="caution">
    <text evidence="1">The sequence shown here is derived from an EMBL/GenBank/DDBJ whole genome shotgun (WGS) entry which is preliminary data.</text>
</comment>